<dbReference type="InterPro" id="IPR029063">
    <property type="entry name" value="SAM-dependent_MTases_sf"/>
</dbReference>
<dbReference type="STRING" id="1035195.HMPREF9997_00389"/>
<organism evidence="1 2">
    <name type="scientific">Corynebacterium durum F0235</name>
    <dbReference type="NCBI Taxonomy" id="1035195"/>
    <lineage>
        <taxon>Bacteria</taxon>
        <taxon>Bacillati</taxon>
        <taxon>Actinomycetota</taxon>
        <taxon>Actinomycetes</taxon>
        <taxon>Mycobacteriales</taxon>
        <taxon>Corynebacteriaceae</taxon>
        <taxon>Corynebacterium</taxon>
    </lineage>
</organism>
<dbReference type="RefSeq" id="WP_006062081.1">
    <property type="nucleotide sequence ID" value="NZ_KB290822.1"/>
</dbReference>
<reference evidence="1 2" key="1">
    <citation type="submission" date="2012-05" db="EMBL/GenBank/DDBJ databases">
        <authorList>
            <person name="Weinstock G."/>
            <person name="Sodergren E."/>
            <person name="Lobos E.A."/>
            <person name="Fulton L."/>
            <person name="Fulton R."/>
            <person name="Courtney L."/>
            <person name="Fronick C."/>
            <person name="O'Laughlin M."/>
            <person name="Godfrey J."/>
            <person name="Wilson R.M."/>
            <person name="Miner T."/>
            <person name="Farmer C."/>
            <person name="Delehaunty K."/>
            <person name="Cordes M."/>
            <person name="Minx P."/>
            <person name="Tomlinson C."/>
            <person name="Chen J."/>
            <person name="Wollam A."/>
            <person name="Pepin K.H."/>
            <person name="Bhonagiri V."/>
            <person name="Zhang X."/>
            <person name="Suruliraj S."/>
            <person name="Warren W."/>
            <person name="Mitreva M."/>
            <person name="Mardis E.R."/>
            <person name="Wilson R.K."/>
        </authorList>
    </citation>
    <scope>NUCLEOTIDE SEQUENCE [LARGE SCALE GENOMIC DNA]</scope>
    <source>
        <strain evidence="1 2">F0235</strain>
    </source>
</reference>
<proteinExistence type="predicted"/>
<evidence type="ECO:0000313" key="1">
    <source>
        <dbReference type="EMBL" id="EKX92102.1"/>
    </source>
</evidence>
<sequence>MNAHNHSDDPYAESEQLWSGNPNDALIREVQGLVAGDALDVGAGEGADAVWLAKQGWVTTAVEPSAIACDRIAEAATKAAVQVTIMQETLAGAELGTYDLVSAFYMPLTPDTVPVLCDAVAPGGTLLFVHHKDMPHKDILAPADLAEALPSDFTVDKLTTTSRSVTGGAGVEHTADVVLLARRSL</sequence>
<name>L1MLI1_9CORY</name>
<gene>
    <name evidence="1" type="ORF">HMPREF9997_00389</name>
</gene>
<keyword evidence="2" id="KW-1185">Reference proteome</keyword>
<protein>
    <submittedName>
        <fullName evidence="1">Methyltransferase domain protein</fullName>
    </submittedName>
</protein>
<keyword evidence="1" id="KW-0808">Transferase</keyword>
<dbReference type="GO" id="GO:0032259">
    <property type="term" value="P:methylation"/>
    <property type="evidence" value="ECO:0007669"/>
    <property type="project" value="UniProtKB-KW"/>
</dbReference>
<dbReference type="EMBL" id="AMEM01000007">
    <property type="protein sequence ID" value="EKX92102.1"/>
    <property type="molecule type" value="Genomic_DNA"/>
</dbReference>
<dbReference type="SUPFAM" id="SSF53335">
    <property type="entry name" value="S-adenosyl-L-methionine-dependent methyltransferases"/>
    <property type="match status" value="1"/>
</dbReference>
<dbReference type="Gene3D" id="3.40.50.150">
    <property type="entry name" value="Vaccinia Virus protein VP39"/>
    <property type="match status" value="1"/>
</dbReference>
<accession>L1MLI1</accession>
<dbReference type="PATRIC" id="fig|1035195.3.peg.355"/>
<dbReference type="eggNOG" id="COG2227">
    <property type="taxonomic scope" value="Bacteria"/>
</dbReference>
<dbReference type="AlphaFoldDB" id="L1MLI1"/>
<dbReference type="Pfam" id="PF13489">
    <property type="entry name" value="Methyltransf_23"/>
    <property type="match status" value="1"/>
</dbReference>
<dbReference type="CDD" id="cd02440">
    <property type="entry name" value="AdoMet_MTases"/>
    <property type="match status" value="1"/>
</dbReference>
<dbReference type="Proteomes" id="UP000010445">
    <property type="component" value="Unassembled WGS sequence"/>
</dbReference>
<keyword evidence="1" id="KW-0489">Methyltransferase</keyword>
<dbReference type="HOGENOM" id="CLU_056435_0_2_11"/>
<dbReference type="GO" id="GO:0008168">
    <property type="term" value="F:methyltransferase activity"/>
    <property type="evidence" value="ECO:0007669"/>
    <property type="project" value="UniProtKB-KW"/>
</dbReference>
<dbReference type="OrthoDB" id="9786503at2"/>
<evidence type="ECO:0000313" key="2">
    <source>
        <dbReference type="Proteomes" id="UP000010445"/>
    </source>
</evidence>
<comment type="caution">
    <text evidence="1">The sequence shown here is derived from an EMBL/GenBank/DDBJ whole genome shotgun (WGS) entry which is preliminary data.</text>
</comment>